<feature type="transmembrane region" description="Helical" evidence="1">
    <location>
        <begin position="106"/>
        <end position="124"/>
    </location>
</feature>
<organism evidence="2">
    <name type="scientific">marine metagenome</name>
    <dbReference type="NCBI Taxonomy" id="408172"/>
    <lineage>
        <taxon>unclassified sequences</taxon>
        <taxon>metagenomes</taxon>
        <taxon>ecological metagenomes</taxon>
    </lineage>
</organism>
<proteinExistence type="predicted"/>
<keyword evidence="1" id="KW-1133">Transmembrane helix</keyword>
<gene>
    <name evidence="2" type="ORF">METZ01_LOCUS502848</name>
</gene>
<feature type="transmembrane region" description="Helical" evidence="1">
    <location>
        <begin position="65"/>
        <end position="85"/>
    </location>
</feature>
<dbReference type="AlphaFoldDB" id="A0A383E088"/>
<protein>
    <recommendedName>
        <fullName evidence="3">TM2 domain-containing protein</fullName>
    </recommendedName>
</protein>
<evidence type="ECO:0000256" key="1">
    <source>
        <dbReference type="SAM" id="Phobius"/>
    </source>
</evidence>
<dbReference type="EMBL" id="UINC01221594">
    <property type="protein sequence ID" value="SVE49994.1"/>
    <property type="molecule type" value="Genomic_DNA"/>
</dbReference>
<keyword evidence="1" id="KW-0812">Transmembrane</keyword>
<feature type="non-terminal residue" evidence="2">
    <location>
        <position position="147"/>
    </location>
</feature>
<evidence type="ECO:0000313" key="2">
    <source>
        <dbReference type="EMBL" id="SVE49994.1"/>
    </source>
</evidence>
<accession>A0A383E088</accession>
<feature type="transmembrane region" description="Helical" evidence="1">
    <location>
        <begin position="41"/>
        <end position="59"/>
    </location>
</feature>
<sequence>METASEQQTRPGSPRMWWLAALLSYMQPGLGQVYNGQATKGLRFFGAWFASLFVVVVCLEVGSGLVYLGLFLLLAVLIITFVSIVDALLSARRQPDLFPRKPYNHWYTYVGGVLVATLVITPVWKQFVQTFFIPSETMQDTLYVGDH</sequence>
<keyword evidence="1" id="KW-0472">Membrane</keyword>
<name>A0A383E088_9ZZZZ</name>
<evidence type="ECO:0008006" key="3">
    <source>
        <dbReference type="Google" id="ProtNLM"/>
    </source>
</evidence>
<reference evidence="2" key="1">
    <citation type="submission" date="2018-05" db="EMBL/GenBank/DDBJ databases">
        <authorList>
            <person name="Lanie J.A."/>
            <person name="Ng W.-L."/>
            <person name="Kazmierczak K.M."/>
            <person name="Andrzejewski T.M."/>
            <person name="Davidsen T.M."/>
            <person name="Wayne K.J."/>
            <person name="Tettelin H."/>
            <person name="Glass J.I."/>
            <person name="Rusch D."/>
            <person name="Podicherti R."/>
            <person name="Tsui H.-C.T."/>
            <person name="Winkler M.E."/>
        </authorList>
    </citation>
    <scope>NUCLEOTIDE SEQUENCE</scope>
</reference>